<dbReference type="NCBIfam" id="NF038356">
    <property type="entry name" value="actino_DLW39"/>
    <property type="match status" value="1"/>
</dbReference>
<dbReference type="AlphaFoldDB" id="A0A2X0U228"/>
<reference evidence="1 2" key="1">
    <citation type="submission" date="2018-06" db="EMBL/GenBank/DDBJ databases">
        <authorList>
            <consortium name="Pathogen Informatics"/>
            <person name="Doyle S."/>
        </authorList>
    </citation>
    <scope>NUCLEOTIDE SEQUENCE [LARGE SCALE GENOMIC DNA]</scope>
    <source>
        <strain evidence="1 2">NCTC9935</strain>
    </source>
</reference>
<protein>
    <submittedName>
        <fullName evidence="1">Uncharacterized protein</fullName>
    </submittedName>
</protein>
<organism evidence="1 2">
    <name type="scientific">Schaalia odontolytica</name>
    <dbReference type="NCBI Taxonomy" id="1660"/>
    <lineage>
        <taxon>Bacteria</taxon>
        <taxon>Bacillati</taxon>
        <taxon>Actinomycetota</taxon>
        <taxon>Actinomycetes</taxon>
        <taxon>Actinomycetales</taxon>
        <taxon>Actinomycetaceae</taxon>
        <taxon>Schaalia</taxon>
    </lineage>
</organism>
<accession>A0A2X0U228</accession>
<gene>
    <name evidence="1" type="ORF">NCTC9935_00702</name>
</gene>
<dbReference type="InterPro" id="IPR047990">
    <property type="entry name" value="DLW39-like"/>
</dbReference>
<evidence type="ECO:0000313" key="1">
    <source>
        <dbReference type="EMBL" id="SPT55206.1"/>
    </source>
</evidence>
<proteinExistence type="predicted"/>
<sequence>MKKWVTCCVAVGSVVAVGIVVRQILVDLSDNVDLWKSVTDTVEN</sequence>
<name>A0A2X0U228_9ACTO</name>
<dbReference type="RefSeq" id="WP_218017131.1">
    <property type="nucleotide sequence ID" value="NZ_CAUQLB010000041.1"/>
</dbReference>
<dbReference type="GeneID" id="93758170"/>
<dbReference type="EMBL" id="UAPR01000002">
    <property type="protein sequence ID" value="SPT55206.1"/>
    <property type="molecule type" value="Genomic_DNA"/>
</dbReference>
<dbReference type="Proteomes" id="UP000250192">
    <property type="component" value="Unassembled WGS sequence"/>
</dbReference>
<evidence type="ECO:0000313" key="2">
    <source>
        <dbReference type="Proteomes" id="UP000250192"/>
    </source>
</evidence>
<keyword evidence="2" id="KW-1185">Reference proteome</keyword>